<sequence>MLFYLQMTQFAIMFHSGRCDSPLQQELMITFPRVKRFVLCENPPKGFNFCYYSIRILGGYWKLKRDFDTKNRALIQNCMKTTTDTYGFTYQVDLSERRYIDDRRTKVKHLVDIFYYCCKDCSSINKMTDDEIVNFIGNLLLKNLPKPRSDIYNYIPGKSLPYCLLENGALATKLAGINRCVLLLDSCSANKIYVGPFLASDFDQLSQSTQRINKSLADVVSMNFTEICPKAECIYYLSPLEFFFYCCCDINFELCAYTTDEKLLSYASKNAETWANNPKIRSFQEVLIHNQAFNSFTGISGRPWMFRKYIYSKPTVNEQTETEVFSENNIPLHLCAIGTYNLTIGNWKNEDFTMKLGKRKLLAEPQKFCYYTASLQFEQTDRKPPTSLEMRYGSDTEEMCKKDGCEIKAPSCLQNLISTNHVTATFKCCCSTGDLCNHLGNRYFDVTEQLISAKQIFPCTSQSYSYLMIYFNHQFDNVYIKCSRFFMFDTFDEIMLIEKYSFFAPENDFLKRLYEKGEKLYLTNENYNETVQHGCIRKIFLPFYDPFCKLFLPVLTNLIQCSCFQNPRLKKPCDANFKAKVRKEGTKIAVPMCLKTSGNLKNLSDDKYNFGILGPAKYEKVRTRNYPLCYDMIAIDPRKNGVEHRSGPFDEFRNYLNNINGSVKRIRRIMTFGLLVRHANYTIIRHIFVCFQRENHDPCNGPMNIRHQLLPEIIYEKSKKYGLKDRSFCHVDGHSNRVRCKSRKGCFNFHTVHGIRRRGCIDKIPKIVSMEPKLRLLYICFNRNWITGKEQINCMAVNENNSNSSIPLLDGIICCCRSTCNMSDSNSYMEMQHGYFPFQI</sequence>
<dbReference type="EMBL" id="CMVM020000336">
    <property type="status" value="NOT_ANNOTATED_CDS"/>
    <property type="molecule type" value="Genomic_DNA"/>
</dbReference>
<name>A0A8R1TJ70_ONCVO</name>
<dbReference type="EnsemblMetazoa" id="OVOC10400.1">
    <property type="protein sequence ID" value="OVOC10400.1"/>
    <property type="gene ID" value="WBGene00247209"/>
</dbReference>
<dbReference type="Proteomes" id="UP000024404">
    <property type="component" value="Unassembled WGS sequence"/>
</dbReference>
<reference evidence="2" key="1">
    <citation type="submission" date="2013-10" db="EMBL/GenBank/DDBJ databases">
        <title>Genome sequencing of Onchocerca volvulus.</title>
        <authorList>
            <person name="Cotton J."/>
            <person name="Tsai J."/>
            <person name="Stanley E."/>
            <person name="Tracey A."/>
            <person name="Holroyd N."/>
            <person name="Lustigman S."/>
            <person name="Berriman M."/>
        </authorList>
    </citation>
    <scope>NUCLEOTIDE SEQUENCE</scope>
</reference>
<proteinExistence type="predicted"/>
<accession>A0A8R1TJ70</accession>
<keyword evidence="2" id="KW-1185">Reference proteome</keyword>
<evidence type="ECO:0000313" key="1">
    <source>
        <dbReference type="EnsemblMetazoa" id="OVOC10400.1"/>
    </source>
</evidence>
<reference evidence="1" key="2">
    <citation type="submission" date="2022-06" db="UniProtKB">
        <authorList>
            <consortium name="EnsemblMetazoa"/>
        </authorList>
    </citation>
    <scope>IDENTIFICATION</scope>
</reference>
<protein>
    <submittedName>
        <fullName evidence="1">Uncharacterized protein</fullName>
    </submittedName>
</protein>
<dbReference type="AlphaFoldDB" id="A0A8R1TJ70"/>
<evidence type="ECO:0000313" key="2">
    <source>
        <dbReference type="Proteomes" id="UP000024404"/>
    </source>
</evidence>
<dbReference type="OMA" id="VPMCLKT"/>
<organism evidence="1 2">
    <name type="scientific">Onchocerca volvulus</name>
    <dbReference type="NCBI Taxonomy" id="6282"/>
    <lineage>
        <taxon>Eukaryota</taxon>
        <taxon>Metazoa</taxon>
        <taxon>Ecdysozoa</taxon>
        <taxon>Nematoda</taxon>
        <taxon>Chromadorea</taxon>
        <taxon>Rhabditida</taxon>
        <taxon>Spirurina</taxon>
        <taxon>Spiruromorpha</taxon>
        <taxon>Filarioidea</taxon>
        <taxon>Onchocercidae</taxon>
        <taxon>Onchocerca</taxon>
    </lineage>
</organism>